<dbReference type="InterPro" id="IPR005116">
    <property type="entry name" value="Transp-assoc_OB_typ1"/>
</dbReference>
<evidence type="ECO:0000313" key="13">
    <source>
        <dbReference type="Proteomes" id="UP001156870"/>
    </source>
</evidence>
<dbReference type="AlphaFoldDB" id="A0AA37T3M4"/>
<dbReference type="NCBIfam" id="TIGR02142">
    <property type="entry name" value="modC_ABC"/>
    <property type="match status" value="1"/>
</dbReference>
<evidence type="ECO:0000256" key="4">
    <source>
        <dbReference type="ARBA" id="ARBA00022519"/>
    </source>
</evidence>
<dbReference type="InterPro" id="IPR003593">
    <property type="entry name" value="AAA+_ATPase"/>
</dbReference>
<protein>
    <submittedName>
        <fullName evidence="12">Molybdenum import ATP-binding protein ModC</fullName>
    </submittedName>
</protein>
<keyword evidence="7" id="KW-1278">Translocase</keyword>
<evidence type="ECO:0000256" key="7">
    <source>
        <dbReference type="ARBA" id="ARBA00022967"/>
    </source>
</evidence>
<keyword evidence="1" id="KW-0813">Transport</keyword>
<keyword evidence="4" id="KW-0997">Cell inner membrane</keyword>
<reference evidence="12 13" key="1">
    <citation type="journal article" date="2014" name="Int. J. Syst. Evol. Microbiol.">
        <title>Complete genome sequence of Corynebacterium casei LMG S-19264T (=DSM 44701T), isolated from a smear-ripened cheese.</title>
        <authorList>
            <consortium name="US DOE Joint Genome Institute (JGI-PGF)"/>
            <person name="Walter F."/>
            <person name="Albersmeier A."/>
            <person name="Kalinowski J."/>
            <person name="Ruckert C."/>
        </authorList>
    </citation>
    <scope>NUCLEOTIDE SEQUENCE [LARGE SCALE GENOMIC DNA]</scope>
    <source>
        <strain evidence="12 13">NBRC 110095</strain>
    </source>
</reference>
<dbReference type="PROSITE" id="PS51866">
    <property type="entry name" value="MOP"/>
    <property type="match status" value="1"/>
</dbReference>
<dbReference type="PANTHER" id="PTHR43514">
    <property type="entry name" value="ABC TRANSPORTER I FAMILY MEMBER 10"/>
    <property type="match status" value="1"/>
</dbReference>
<dbReference type="InterPro" id="IPR050334">
    <property type="entry name" value="Molybdenum_import_ModC"/>
</dbReference>
<sequence length="437" mass="48260">MHFTQHTSNANKEKHCDEGIHLTLKVPTSPYPFWESHRYYGYAASIKKRVKHTLVNTFASTVFSDKKTALPFSLSGQYRLTIETDIPGQGITAIFGPSGSGKTTLLRCLAGLECVPNSKVQFKGSVWQSPSQFIPPNKRPIGMVFQEPSLFSHLTVEENLRYAIKRAKPFPSHGSATPNSEINKNVINKKTLVELLGIEHLLNHNTKVLSGGERQRVAMARTLLTQPQLLLMDEPLSALDAARKQEVLPYLERLKEELNIPVVYVSHSVEEVSRLADHLMVIENGECTAAGSIHTLPLSPSVHFQSESQQAVIIDAFLSERDTQYGLIKADFPGGHLWVKDSGNALHSPQRLQIQAKDVSIALTEPSNTSVLNRLPVVITEIRSSSNAMATLVLTIGNDDNHSTQLLAQVTKRSVDNLGLQTGMPVWAMIKSIAIAR</sequence>
<dbReference type="EMBL" id="BSPD01000041">
    <property type="protein sequence ID" value="GLS26198.1"/>
    <property type="molecule type" value="Genomic_DNA"/>
</dbReference>
<dbReference type="InterPro" id="IPR003439">
    <property type="entry name" value="ABC_transporter-like_ATP-bd"/>
</dbReference>
<dbReference type="InterPro" id="IPR004606">
    <property type="entry name" value="Mop_domain"/>
</dbReference>
<dbReference type="InterPro" id="IPR017871">
    <property type="entry name" value="ABC_transporter-like_CS"/>
</dbReference>
<evidence type="ECO:0000256" key="2">
    <source>
        <dbReference type="ARBA" id="ARBA00022475"/>
    </source>
</evidence>
<keyword evidence="8" id="KW-0472">Membrane</keyword>
<keyword evidence="2" id="KW-1003">Cell membrane</keyword>
<evidence type="ECO:0000256" key="3">
    <source>
        <dbReference type="ARBA" id="ARBA00022505"/>
    </source>
</evidence>
<comment type="caution">
    <text evidence="12">The sequence shown here is derived from an EMBL/GenBank/DDBJ whole genome shotgun (WGS) entry which is preliminary data.</text>
</comment>
<evidence type="ECO:0000259" key="11">
    <source>
        <dbReference type="PROSITE" id="PS51866"/>
    </source>
</evidence>
<evidence type="ECO:0000259" key="10">
    <source>
        <dbReference type="PROSITE" id="PS50893"/>
    </source>
</evidence>
<dbReference type="Gene3D" id="3.40.50.300">
    <property type="entry name" value="P-loop containing nucleotide triphosphate hydrolases"/>
    <property type="match status" value="1"/>
</dbReference>
<evidence type="ECO:0000313" key="12">
    <source>
        <dbReference type="EMBL" id="GLS26198.1"/>
    </source>
</evidence>
<dbReference type="Pfam" id="PF03459">
    <property type="entry name" value="TOBE"/>
    <property type="match status" value="1"/>
</dbReference>
<evidence type="ECO:0000256" key="8">
    <source>
        <dbReference type="ARBA" id="ARBA00023136"/>
    </source>
</evidence>
<name>A0AA37T3M4_9GAMM</name>
<accession>A0AA37T3M4</accession>
<dbReference type="InterPro" id="IPR027417">
    <property type="entry name" value="P-loop_NTPase"/>
</dbReference>
<evidence type="ECO:0000256" key="6">
    <source>
        <dbReference type="ARBA" id="ARBA00022840"/>
    </source>
</evidence>
<dbReference type="GO" id="GO:0140359">
    <property type="term" value="F:ABC-type transporter activity"/>
    <property type="evidence" value="ECO:0007669"/>
    <property type="project" value="InterPro"/>
</dbReference>
<dbReference type="GO" id="GO:0016887">
    <property type="term" value="F:ATP hydrolysis activity"/>
    <property type="evidence" value="ECO:0007669"/>
    <property type="project" value="InterPro"/>
</dbReference>
<dbReference type="SUPFAM" id="SSF50331">
    <property type="entry name" value="MOP-like"/>
    <property type="match status" value="1"/>
</dbReference>
<feature type="domain" description="ABC transporter" evidence="10">
    <location>
        <begin position="61"/>
        <end position="309"/>
    </location>
</feature>
<evidence type="ECO:0000256" key="5">
    <source>
        <dbReference type="ARBA" id="ARBA00022741"/>
    </source>
</evidence>
<dbReference type="PANTHER" id="PTHR43514:SF10">
    <property type="entry name" value="MOLYBDENUM IMPORT ATP-BINDING PROTEIN MODC 2"/>
    <property type="match status" value="1"/>
</dbReference>
<dbReference type="PROSITE" id="PS00211">
    <property type="entry name" value="ABC_TRANSPORTER_1"/>
    <property type="match status" value="1"/>
</dbReference>
<dbReference type="InterPro" id="IPR008995">
    <property type="entry name" value="Mo/tungstate-bd_C_term_dom"/>
</dbReference>
<dbReference type="Pfam" id="PF00005">
    <property type="entry name" value="ABC_tran"/>
    <property type="match status" value="1"/>
</dbReference>
<organism evidence="12 13">
    <name type="scientific">Marinibactrum halimedae</name>
    <dbReference type="NCBI Taxonomy" id="1444977"/>
    <lineage>
        <taxon>Bacteria</taxon>
        <taxon>Pseudomonadati</taxon>
        <taxon>Pseudomonadota</taxon>
        <taxon>Gammaproteobacteria</taxon>
        <taxon>Cellvibrionales</taxon>
        <taxon>Cellvibrionaceae</taxon>
        <taxon>Marinibactrum</taxon>
    </lineage>
</organism>
<dbReference type="RefSeq" id="WP_232595835.1">
    <property type="nucleotide sequence ID" value="NZ_BSPD01000041.1"/>
</dbReference>
<dbReference type="Proteomes" id="UP001156870">
    <property type="component" value="Unassembled WGS sequence"/>
</dbReference>
<keyword evidence="3 9" id="KW-0500">Molybdenum</keyword>
<gene>
    <name evidence="12" type="primary">modC_1</name>
    <name evidence="12" type="ORF">GCM10007877_19130</name>
</gene>
<dbReference type="InterPro" id="IPR011868">
    <property type="entry name" value="ModC_ABC_ATP-bd"/>
</dbReference>
<evidence type="ECO:0000256" key="9">
    <source>
        <dbReference type="PROSITE-ProRule" id="PRU01213"/>
    </source>
</evidence>
<keyword evidence="13" id="KW-1185">Reference proteome</keyword>
<dbReference type="Gene3D" id="2.40.50.100">
    <property type="match status" value="1"/>
</dbReference>
<dbReference type="PROSITE" id="PS50893">
    <property type="entry name" value="ABC_TRANSPORTER_2"/>
    <property type="match status" value="1"/>
</dbReference>
<feature type="domain" description="Mop" evidence="11">
    <location>
        <begin position="368"/>
        <end position="437"/>
    </location>
</feature>
<evidence type="ECO:0000256" key="1">
    <source>
        <dbReference type="ARBA" id="ARBA00022448"/>
    </source>
</evidence>
<keyword evidence="6 12" id="KW-0067">ATP-binding</keyword>
<proteinExistence type="predicted"/>
<dbReference type="SMART" id="SM00382">
    <property type="entry name" value="AAA"/>
    <property type="match status" value="1"/>
</dbReference>
<dbReference type="GO" id="GO:0015098">
    <property type="term" value="F:molybdate ion transmembrane transporter activity"/>
    <property type="evidence" value="ECO:0007669"/>
    <property type="project" value="InterPro"/>
</dbReference>
<dbReference type="GO" id="GO:0016020">
    <property type="term" value="C:membrane"/>
    <property type="evidence" value="ECO:0007669"/>
    <property type="project" value="InterPro"/>
</dbReference>
<dbReference type="SUPFAM" id="SSF52540">
    <property type="entry name" value="P-loop containing nucleoside triphosphate hydrolases"/>
    <property type="match status" value="1"/>
</dbReference>
<keyword evidence="5" id="KW-0547">Nucleotide-binding</keyword>
<dbReference type="GO" id="GO:0005524">
    <property type="term" value="F:ATP binding"/>
    <property type="evidence" value="ECO:0007669"/>
    <property type="project" value="UniProtKB-KW"/>
</dbReference>